<dbReference type="PANTHER" id="PTHR45948">
    <property type="entry name" value="DUAL SPECIFICITY PROTEIN PHOSPHATASE DDB_G0269404-RELATED"/>
    <property type="match status" value="1"/>
</dbReference>
<dbReference type="PROSITE" id="PS00383">
    <property type="entry name" value="TYR_PHOSPHATASE_1"/>
    <property type="match status" value="1"/>
</dbReference>
<feature type="domain" description="Tyrosine-protein phosphatase" evidence="6">
    <location>
        <begin position="35"/>
        <end position="225"/>
    </location>
</feature>
<proteinExistence type="inferred from homology"/>
<dbReference type="OrthoDB" id="10252009at2759"/>
<dbReference type="InterPro" id="IPR029021">
    <property type="entry name" value="Prot-tyrosine_phosphatase-like"/>
</dbReference>
<dbReference type="CDD" id="cd14498">
    <property type="entry name" value="DSP"/>
    <property type="match status" value="1"/>
</dbReference>
<gene>
    <name evidence="8" type="ORF">STCU_05145</name>
</gene>
<dbReference type="GO" id="GO:0004722">
    <property type="term" value="F:protein serine/threonine phosphatase activity"/>
    <property type="evidence" value="ECO:0007669"/>
    <property type="project" value="UniProtKB-EC"/>
</dbReference>
<dbReference type="PROSITE" id="PS50054">
    <property type="entry name" value="TYR_PHOSPHATASE_DUAL"/>
    <property type="match status" value="1"/>
</dbReference>
<comment type="similarity">
    <text evidence="1">Belongs to the protein-tyrosine phosphatase family. Non-receptor class dual specificity subfamily.</text>
</comment>
<dbReference type="SUPFAM" id="SSF52799">
    <property type="entry name" value="(Phosphotyrosine protein) phosphatases II"/>
    <property type="match status" value="1"/>
</dbReference>
<reference evidence="8 9" key="1">
    <citation type="journal article" date="2013" name="PLoS ONE">
        <title>Predicting the Proteins of Angomonas deanei, Strigomonas culicis and Their Respective Endosymbionts Reveals New Aspects of the Trypanosomatidae Family.</title>
        <authorList>
            <person name="Motta M.C."/>
            <person name="Martins A.C."/>
            <person name="de Souza S.S."/>
            <person name="Catta-Preta C.M."/>
            <person name="Silva R."/>
            <person name="Klein C.C."/>
            <person name="de Almeida L.G."/>
            <person name="de Lima Cunha O."/>
            <person name="Ciapina L.P."/>
            <person name="Brocchi M."/>
            <person name="Colabardini A.C."/>
            <person name="de Araujo Lima B."/>
            <person name="Machado C.R."/>
            <person name="de Almeida Soares C.M."/>
            <person name="Probst C.M."/>
            <person name="de Menezes C.B."/>
            <person name="Thompson C.E."/>
            <person name="Bartholomeu D.C."/>
            <person name="Gradia D.F."/>
            <person name="Pavoni D.P."/>
            <person name="Grisard E.C."/>
            <person name="Fantinatti-Garboggini F."/>
            <person name="Marchini F.K."/>
            <person name="Rodrigues-Luiz G.F."/>
            <person name="Wagner G."/>
            <person name="Goldman G.H."/>
            <person name="Fietto J.L."/>
            <person name="Elias M.C."/>
            <person name="Goldman M.H."/>
            <person name="Sagot M.F."/>
            <person name="Pereira M."/>
            <person name="Stoco P.H."/>
            <person name="de Mendonca-Neto R.P."/>
            <person name="Teixeira S.M."/>
            <person name="Maciel T.E."/>
            <person name="de Oliveira Mendes T.A."/>
            <person name="Urmenyi T.P."/>
            <person name="de Souza W."/>
            <person name="Schenkman S."/>
            <person name="de Vasconcelos A.T."/>
        </authorList>
    </citation>
    <scope>NUCLEOTIDE SEQUENCE [LARGE SCALE GENOMIC DNA]</scope>
</reference>
<evidence type="ECO:0000259" key="6">
    <source>
        <dbReference type="PROSITE" id="PS50054"/>
    </source>
</evidence>
<keyword evidence="2" id="KW-0378">Hydrolase</keyword>
<dbReference type="InterPro" id="IPR000340">
    <property type="entry name" value="Dual-sp_phosphatase_cat-dom"/>
</dbReference>
<evidence type="ECO:0000256" key="5">
    <source>
        <dbReference type="ARBA" id="ARBA00048336"/>
    </source>
</evidence>
<dbReference type="InterPro" id="IPR020422">
    <property type="entry name" value="TYR_PHOSPHATASE_DUAL_dom"/>
</dbReference>
<evidence type="ECO:0000313" key="9">
    <source>
        <dbReference type="Proteomes" id="UP000015354"/>
    </source>
</evidence>
<dbReference type="GO" id="GO:0005829">
    <property type="term" value="C:cytosol"/>
    <property type="evidence" value="ECO:0007669"/>
    <property type="project" value="TreeGrafter"/>
</dbReference>
<protein>
    <submittedName>
        <fullName evidence="8">Dual-specificity protein phosphatase</fullName>
    </submittedName>
</protein>
<dbReference type="PANTHER" id="PTHR45948:SF5">
    <property type="entry name" value="SPECIFICITY PROTEIN PHOSPHATASE, PUTATIVE-RELATED"/>
    <property type="match status" value="1"/>
</dbReference>
<dbReference type="PROSITE" id="PS50056">
    <property type="entry name" value="TYR_PHOSPHATASE_2"/>
    <property type="match status" value="1"/>
</dbReference>
<dbReference type="InterPro" id="IPR000387">
    <property type="entry name" value="Tyr_Pase_dom"/>
</dbReference>
<dbReference type="EMBL" id="ATMH01005145">
    <property type="protein sequence ID" value="EPY28410.1"/>
    <property type="molecule type" value="Genomic_DNA"/>
</dbReference>
<evidence type="ECO:0000256" key="4">
    <source>
        <dbReference type="ARBA" id="ARBA00047761"/>
    </source>
</evidence>
<dbReference type="GO" id="GO:0007165">
    <property type="term" value="P:signal transduction"/>
    <property type="evidence" value="ECO:0007669"/>
    <property type="project" value="TreeGrafter"/>
</dbReference>
<dbReference type="InterPro" id="IPR016130">
    <property type="entry name" value="Tyr_Pase_AS"/>
</dbReference>
<evidence type="ECO:0000313" key="8">
    <source>
        <dbReference type="EMBL" id="EPY28410.1"/>
    </source>
</evidence>
<accession>S9VXN7</accession>
<evidence type="ECO:0000256" key="1">
    <source>
        <dbReference type="ARBA" id="ARBA00008601"/>
    </source>
</evidence>
<dbReference type="AlphaFoldDB" id="S9VXN7"/>
<comment type="catalytic activity">
    <reaction evidence="4">
        <text>O-phospho-L-seryl-[protein] + H2O = L-seryl-[protein] + phosphate</text>
        <dbReference type="Rhea" id="RHEA:20629"/>
        <dbReference type="Rhea" id="RHEA-COMP:9863"/>
        <dbReference type="Rhea" id="RHEA-COMP:11604"/>
        <dbReference type="ChEBI" id="CHEBI:15377"/>
        <dbReference type="ChEBI" id="CHEBI:29999"/>
        <dbReference type="ChEBI" id="CHEBI:43474"/>
        <dbReference type="ChEBI" id="CHEBI:83421"/>
        <dbReference type="EC" id="3.1.3.16"/>
    </reaction>
</comment>
<feature type="domain" description="Tyrosine specific protein phosphatases" evidence="7">
    <location>
        <begin position="139"/>
        <end position="204"/>
    </location>
</feature>
<evidence type="ECO:0000256" key="3">
    <source>
        <dbReference type="ARBA" id="ARBA00022912"/>
    </source>
</evidence>
<name>S9VXN7_9TRYP</name>
<organism evidence="8 9">
    <name type="scientific">Strigomonas culicis</name>
    <dbReference type="NCBI Taxonomy" id="28005"/>
    <lineage>
        <taxon>Eukaryota</taxon>
        <taxon>Discoba</taxon>
        <taxon>Euglenozoa</taxon>
        <taxon>Kinetoplastea</taxon>
        <taxon>Metakinetoplastina</taxon>
        <taxon>Trypanosomatida</taxon>
        <taxon>Trypanosomatidae</taxon>
        <taxon>Strigomonadinae</taxon>
        <taxon>Strigomonas</taxon>
    </lineage>
</organism>
<comment type="caution">
    <text evidence="8">The sequence shown here is derived from an EMBL/GenBank/DDBJ whole genome shotgun (WGS) entry which is preliminary data.</text>
</comment>
<keyword evidence="9" id="KW-1185">Reference proteome</keyword>
<evidence type="ECO:0000259" key="7">
    <source>
        <dbReference type="PROSITE" id="PS50056"/>
    </source>
</evidence>
<sequence>MENSWYEHIRWERGDLLFPGDKTTAASDQLLPWKCISEIVPGLLLTCEELLSDRENCIKRGISLVVNLCGADYVAPFKMHQIVDGVSKTRRIESVEVFAAELNAYTSKPLPPTANERKVFIRTIPALDVPSYDIGVHFPELCSLLEMVFQNREILEGSEADLHNVGVHCMVGVSRSASAVIAYLMKKTGLPRDDILSFVRTSRPVVGPNPGFMAQLALWELLDCYRIVDETSAEMVSTEVKRKRNIVEFVSNILPVLLRNNKCALDREFFGYVVHAGQMSENDLIEVFRELRSFVTAAIDSEIYADVPNFFGYVCELVSSLERHCGEMMRHMRVNETDHTTNDAFYDRMIRVLGRSGFEKDTYDTVRAFCSLLEMIHVKHIREQPAFCDEPTLPFPPHIALSFPFLCLMAPYAEGFVEFRQLQAVREAYPAGLLTAAAALDLSEQMTHLFSSSFLMTTTGALQEESVGAPVTTAGRWNDKSRLMHLKKDVEAEVFDHMERDVTAPLDWARYYEGVTDPLVARLIARKVVSGVVAYRLLLEAVETFVLQVYKDQVKPSDLSIASRLPLNVVQGTINAIETHFEEAFHTTAGVRAYFHEELEPLQQNGVVTSSGVWLLFSE</sequence>
<dbReference type="GO" id="GO:0004725">
    <property type="term" value="F:protein tyrosine phosphatase activity"/>
    <property type="evidence" value="ECO:0007669"/>
    <property type="project" value="TreeGrafter"/>
</dbReference>
<comment type="catalytic activity">
    <reaction evidence="5">
        <text>O-phospho-L-threonyl-[protein] + H2O = L-threonyl-[protein] + phosphate</text>
        <dbReference type="Rhea" id="RHEA:47004"/>
        <dbReference type="Rhea" id="RHEA-COMP:11060"/>
        <dbReference type="Rhea" id="RHEA-COMP:11605"/>
        <dbReference type="ChEBI" id="CHEBI:15377"/>
        <dbReference type="ChEBI" id="CHEBI:30013"/>
        <dbReference type="ChEBI" id="CHEBI:43474"/>
        <dbReference type="ChEBI" id="CHEBI:61977"/>
        <dbReference type="EC" id="3.1.3.16"/>
    </reaction>
</comment>
<keyword evidence="3" id="KW-0904">Protein phosphatase</keyword>
<dbReference type="Proteomes" id="UP000015354">
    <property type="component" value="Unassembled WGS sequence"/>
</dbReference>
<dbReference type="SMART" id="SM00195">
    <property type="entry name" value="DSPc"/>
    <property type="match status" value="1"/>
</dbReference>
<dbReference type="Gene3D" id="3.90.190.10">
    <property type="entry name" value="Protein tyrosine phosphatase superfamily"/>
    <property type="match status" value="1"/>
</dbReference>
<dbReference type="Pfam" id="PF00782">
    <property type="entry name" value="DSPc"/>
    <property type="match status" value="1"/>
</dbReference>
<evidence type="ECO:0000256" key="2">
    <source>
        <dbReference type="ARBA" id="ARBA00022801"/>
    </source>
</evidence>